<dbReference type="GO" id="GO:0005829">
    <property type="term" value="C:cytosol"/>
    <property type="evidence" value="ECO:0007669"/>
    <property type="project" value="TreeGrafter"/>
</dbReference>
<evidence type="ECO:0000313" key="7">
    <source>
        <dbReference type="Proteomes" id="UP000285405"/>
    </source>
</evidence>
<dbReference type="EMBL" id="MCBR01009488">
    <property type="protein sequence ID" value="RKF72303.1"/>
    <property type="molecule type" value="Genomic_DNA"/>
</dbReference>
<dbReference type="GO" id="GO:0005634">
    <property type="term" value="C:nucleus"/>
    <property type="evidence" value="ECO:0007669"/>
    <property type="project" value="TreeGrafter"/>
</dbReference>
<dbReference type="InterPro" id="IPR019412">
    <property type="entry name" value="IML2/TPR_39"/>
</dbReference>
<evidence type="ECO:0000256" key="4">
    <source>
        <dbReference type="ARBA" id="ARBA00043897"/>
    </source>
</evidence>
<dbReference type="AlphaFoldDB" id="A0A420ICP1"/>
<dbReference type="OrthoDB" id="2154985at2759"/>
<dbReference type="Pfam" id="PF10300">
    <property type="entry name" value="Iml2-TPR_39"/>
    <property type="match status" value="1"/>
</dbReference>
<comment type="caution">
    <text evidence="6">The sequence shown here is derived from an EMBL/GenBank/DDBJ whole genome shotgun (WGS) entry which is preliminary data.</text>
</comment>
<organism evidence="6 7">
    <name type="scientific">Golovinomyces cichoracearum</name>
    <dbReference type="NCBI Taxonomy" id="62708"/>
    <lineage>
        <taxon>Eukaryota</taxon>
        <taxon>Fungi</taxon>
        <taxon>Dikarya</taxon>
        <taxon>Ascomycota</taxon>
        <taxon>Pezizomycotina</taxon>
        <taxon>Leotiomycetes</taxon>
        <taxon>Erysiphales</taxon>
        <taxon>Erysiphaceae</taxon>
        <taxon>Golovinomyces</taxon>
    </lineage>
</organism>
<dbReference type="PANTHER" id="PTHR31859:SF1">
    <property type="entry name" value="TETRATRICOPEPTIDE REPEAT PROTEIN 39C"/>
    <property type="match status" value="1"/>
</dbReference>
<proteinExistence type="predicted"/>
<dbReference type="Proteomes" id="UP000285405">
    <property type="component" value="Unassembled WGS sequence"/>
</dbReference>
<feature type="compositionally biased region" description="Low complexity" evidence="5">
    <location>
        <begin position="200"/>
        <end position="209"/>
    </location>
</feature>
<accession>A0A420ICP1</accession>
<gene>
    <name evidence="6" type="ORF">GcC1_094027</name>
</gene>
<comment type="function">
    <text evidence="4">Inclusion body (IB) resident protein that interacts strongly with lipid droplet (LD) proteins. Involved in LD-mediated IB clearing after protein folding stress, probably by enabling access to the IBs of an LD-stored soluble sterol derivative that acts as a chaperone in inclusion clearing.</text>
</comment>
<evidence type="ECO:0000256" key="2">
    <source>
        <dbReference type="ARBA" id="ARBA00018424"/>
    </source>
</evidence>
<name>A0A420ICP1_9PEZI</name>
<evidence type="ECO:0000256" key="5">
    <source>
        <dbReference type="SAM" id="MobiDB-lite"/>
    </source>
</evidence>
<comment type="subunit">
    <text evidence="1">Interacts with lipid droplet proteins.</text>
</comment>
<evidence type="ECO:0000256" key="3">
    <source>
        <dbReference type="ARBA" id="ARBA00019539"/>
    </source>
</evidence>
<evidence type="ECO:0000256" key="1">
    <source>
        <dbReference type="ARBA" id="ARBA00011408"/>
    </source>
</evidence>
<dbReference type="PANTHER" id="PTHR31859">
    <property type="entry name" value="TETRATRICOPEPTIDE REPEAT PROTEIN 39 FAMILY MEMBER"/>
    <property type="match status" value="1"/>
</dbReference>
<protein>
    <recommendedName>
        <fullName evidence="2">Inclusion body clearance protein IML2</fullName>
    </recommendedName>
    <alternativeName>
        <fullName evidence="3">Inclusion body clearance protein iml2</fullName>
    </alternativeName>
</protein>
<reference evidence="6 7" key="1">
    <citation type="journal article" date="2018" name="BMC Genomics">
        <title>Comparative genome analyses reveal sequence features reflecting distinct modes of host-adaptation between dicot and monocot powdery mildew.</title>
        <authorList>
            <person name="Wu Y."/>
            <person name="Ma X."/>
            <person name="Pan Z."/>
            <person name="Kale S.D."/>
            <person name="Song Y."/>
            <person name="King H."/>
            <person name="Zhang Q."/>
            <person name="Presley C."/>
            <person name="Deng X."/>
            <person name="Wei C.I."/>
            <person name="Xiao S."/>
        </authorList>
    </citation>
    <scope>NUCLEOTIDE SEQUENCE [LARGE SCALE GENOMIC DNA]</scope>
    <source>
        <strain evidence="6">UCSC1</strain>
    </source>
</reference>
<dbReference type="GO" id="GO:0005741">
    <property type="term" value="C:mitochondrial outer membrane"/>
    <property type="evidence" value="ECO:0007669"/>
    <property type="project" value="TreeGrafter"/>
</dbReference>
<feature type="region of interest" description="Disordered" evidence="5">
    <location>
        <begin position="178"/>
        <end position="211"/>
    </location>
</feature>
<sequence length="674" mass="76312">MLNMGRWFGGTKDVQASMNAKDEEAHLRQVENALLLLLNDDITAAEKILMSADSSFHAIGRGISKFISSMLGAEKEFLRDAAAALQEAENKAWEDMKRSQRDATAFRSQIYSPGTEYLLCYTVTVSLLTSAICAVLSGSVVQAIGGFTKLRKAFLILDDIMVAEAAYIEKKLSCKNSSKSRSDISRSSPGATTKTEKTVLKSTSKSSKTGLNTAAELTNQRSSFQATDSNSKILDFDLEDAEITYYIDIFIHSGTRLCYGILLVVFSMIESPLFTKILYIVGFKGDRERGTLHLWQASRFDNFNSAIAGITILMYYSGIVGYCDILPTDEAADDDLSGYPKAKFKLLLSEMRNRYPESKLWKLEEARMFTYDRNLAAAVQILTENSNSNVKQIATISTFELSLSTMFHHDYDLMAKSWIQCAELSNWSPTLYAFLAGAAYLELYREHRLTNPTYAKELKDSATKYFRKGPPLSGKQKLMSKQLPFDMYIVRKCQKWEERAAEWGVDLIDAIGVSPLGEMIYLWGGTKKQNLDELQKSMNVLAWDRVEQQEKHKSDLDETATHALLKAAILRNMGKYKEARETLKVNILCHDKQAFRGHLKDDWTNPNAYYEMACLAWQEKDLTGQDHKTKILECKEWLEKVQNYSIPFVLDSRLSMKLTTSMATLKRHRRIMGI</sequence>
<evidence type="ECO:0000313" key="6">
    <source>
        <dbReference type="EMBL" id="RKF72303.1"/>
    </source>
</evidence>